<accession>A0A8X7VIY5</accession>
<keyword evidence="1" id="KW-1133">Transmembrane helix</keyword>
<keyword evidence="1" id="KW-0812">Transmembrane</keyword>
<dbReference type="EMBL" id="JAAMPC010000005">
    <property type="protein sequence ID" value="KAG2312028.1"/>
    <property type="molecule type" value="Genomic_DNA"/>
</dbReference>
<gene>
    <name evidence="2" type="ORF">Bca52824_023585</name>
</gene>
<evidence type="ECO:0000313" key="3">
    <source>
        <dbReference type="Proteomes" id="UP000886595"/>
    </source>
</evidence>
<evidence type="ECO:0000256" key="1">
    <source>
        <dbReference type="SAM" id="Phobius"/>
    </source>
</evidence>
<dbReference type="Proteomes" id="UP000886595">
    <property type="component" value="Unassembled WGS sequence"/>
</dbReference>
<sequence length="126" mass="13131">MTILSLNLLVSAPPLGPPPAPKIMVISNGPLAPSSVNQPVTTLKKPTAFPSLGAHGPFPPGTAVAAANASNWPGLPKENAFKIAKSCIGQRLMELDVYIFLILMSTLMMLTGVLKTEVDTGEIIGL</sequence>
<organism evidence="2 3">
    <name type="scientific">Brassica carinata</name>
    <name type="common">Ethiopian mustard</name>
    <name type="synonym">Abyssinian cabbage</name>
    <dbReference type="NCBI Taxonomy" id="52824"/>
    <lineage>
        <taxon>Eukaryota</taxon>
        <taxon>Viridiplantae</taxon>
        <taxon>Streptophyta</taxon>
        <taxon>Embryophyta</taxon>
        <taxon>Tracheophyta</taxon>
        <taxon>Spermatophyta</taxon>
        <taxon>Magnoliopsida</taxon>
        <taxon>eudicotyledons</taxon>
        <taxon>Gunneridae</taxon>
        <taxon>Pentapetalae</taxon>
        <taxon>rosids</taxon>
        <taxon>malvids</taxon>
        <taxon>Brassicales</taxon>
        <taxon>Brassicaceae</taxon>
        <taxon>Brassiceae</taxon>
        <taxon>Brassica</taxon>
    </lineage>
</organism>
<comment type="caution">
    <text evidence="2">The sequence shown here is derived from an EMBL/GenBank/DDBJ whole genome shotgun (WGS) entry which is preliminary data.</text>
</comment>
<keyword evidence="3" id="KW-1185">Reference proteome</keyword>
<keyword evidence="1" id="KW-0472">Membrane</keyword>
<feature type="transmembrane region" description="Helical" evidence="1">
    <location>
        <begin position="95"/>
        <end position="114"/>
    </location>
</feature>
<dbReference type="AlphaFoldDB" id="A0A8X7VIY5"/>
<name>A0A8X7VIY5_BRACI</name>
<protein>
    <submittedName>
        <fullName evidence="2">Uncharacterized protein</fullName>
    </submittedName>
</protein>
<proteinExistence type="predicted"/>
<reference evidence="2 3" key="1">
    <citation type="submission" date="2020-02" db="EMBL/GenBank/DDBJ databases">
        <authorList>
            <person name="Ma Q."/>
            <person name="Huang Y."/>
            <person name="Song X."/>
            <person name="Pei D."/>
        </authorList>
    </citation>
    <scope>NUCLEOTIDE SEQUENCE [LARGE SCALE GENOMIC DNA]</scope>
    <source>
        <strain evidence="2">Sxm20200214</strain>
        <tissue evidence="2">Leaf</tissue>
    </source>
</reference>
<evidence type="ECO:0000313" key="2">
    <source>
        <dbReference type="EMBL" id="KAG2312028.1"/>
    </source>
</evidence>